<gene>
    <name evidence="1" type="ORF">RRG08_018421</name>
</gene>
<dbReference type="AlphaFoldDB" id="A0AAE1ED57"/>
<evidence type="ECO:0000313" key="2">
    <source>
        <dbReference type="Proteomes" id="UP001283361"/>
    </source>
</evidence>
<name>A0AAE1ED57_9GAST</name>
<sequence length="67" mass="7652">MVMAEAKSPVHLHNTVIYCLRSTCKPRHEVTQHSLHKHHVLETLGMGAAVRGRRKKHIVHGPRYPGR</sequence>
<dbReference type="Proteomes" id="UP001283361">
    <property type="component" value="Unassembled WGS sequence"/>
</dbReference>
<dbReference type="EMBL" id="JAWDGP010000247">
    <property type="protein sequence ID" value="KAK3802320.1"/>
    <property type="molecule type" value="Genomic_DNA"/>
</dbReference>
<accession>A0AAE1ED57</accession>
<proteinExistence type="predicted"/>
<comment type="caution">
    <text evidence="1">The sequence shown here is derived from an EMBL/GenBank/DDBJ whole genome shotgun (WGS) entry which is preliminary data.</text>
</comment>
<evidence type="ECO:0000313" key="1">
    <source>
        <dbReference type="EMBL" id="KAK3802320.1"/>
    </source>
</evidence>
<feature type="non-terminal residue" evidence="1">
    <location>
        <position position="67"/>
    </location>
</feature>
<keyword evidence="2" id="KW-1185">Reference proteome</keyword>
<organism evidence="1 2">
    <name type="scientific">Elysia crispata</name>
    <name type="common">lettuce slug</name>
    <dbReference type="NCBI Taxonomy" id="231223"/>
    <lineage>
        <taxon>Eukaryota</taxon>
        <taxon>Metazoa</taxon>
        <taxon>Spiralia</taxon>
        <taxon>Lophotrochozoa</taxon>
        <taxon>Mollusca</taxon>
        <taxon>Gastropoda</taxon>
        <taxon>Heterobranchia</taxon>
        <taxon>Euthyneura</taxon>
        <taxon>Panpulmonata</taxon>
        <taxon>Sacoglossa</taxon>
        <taxon>Placobranchoidea</taxon>
        <taxon>Plakobranchidae</taxon>
        <taxon>Elysia</taxon>
    </lineage>
</organism>
<reference evidence="1" key="1">
    <citation type="journal article" date="2023" name="G3 (Bethesda)">
        <title>A reference genome for the long-term kleptoplast-retaining sea slug Elysia crispata morphotype clarki.</title>
        <authorList>
            <person name="Eastman K.E."/>
            <person name="Pendleton A.L."/>
            <person name="Shaikh M.A."/>
            <person name="Suttiyut T."/>
            <person name="Ogas R."/>
            <person name="Tomko P."/>
            <person name="Gavelis G."/>
            <person name="Widhalm J.R."/>
            <person name="Wisecaver J.H."/>
        </authorList>
    </citation>
    <scope>NUCLEOTIDE SEQUENCE</scope>
    <source>
        <strain evidence="1">ECLA1</strain>
    </source>
</reference>
<protein>
    <submittedName>
        <fullName evidence="1">Uncharacterized protein</fullName>
    </submittedName>
</protein>